<protein>
    <submittedName>
        <fullName evidence="7">Ultraviolet N-glycosylase/AP lyase</fullName>
    </submittedName>
</protein>
<name>A0A231GTA2_9NOCA</name>
<dbReference type="InterPro" id="IPR023170">
    <property type="entry name" value="HhH_base_excis_C"/>
</dbReference>
<sequence>METPVGDVIDVIRPAGFGKQRAAQLQGLLQRVAADCKERGIRRITLDWLRHLPDDDVESYLTSLPGISEKSARCVVYYSLDRQTLAVDTHVRRILDRLGVVADRKGKVRYADYEAVVPERLRQRLHVNLIHHGRAFCRSQLPKCGGCPLISFCPSGHSAGSRPVVRKPGANLGPHVVSSPARAALSSRHPRRGFTLDVRKRLPQGAGGQVVAGSNPVSPTEKIPSDQRQRGLFVPAASH</sequence>
<dbReference type="Gene3D" id="1.10.1670.10">
    <property type="entry name" value="Helix-hairpin-Helix base-excision DNA repair enzymes (C-terminal)"/>
    <property type="match status" value="1"/>
</dbReference>
<evidence type="ECO:0000256" key="1">
    <source>
        <dbReference type="ARBA" id="ARBA00022485"/>
    </source>
</evidence>
<keyword evidence="8" id="KW-1185">Reference proteome</keyword>
<comment type="caution">
    <text evidence="7">The sequence shown here is derived from an EMBL/GenBank/DDBJ whole genome shotgun (WGS) entry which is preliminary data.</text>
</comment>
<dbReference type="GO" id="GO:0006284">
    <property type="term" value="P:base-excision repair"/>
    <property type="evidence" value="ECO:0007669"/>
    <property type="project" value="InterPro"/>
</dbReference>
<keyword evidence="3" id="KW-0408">Iron</keyword>
<evidence type="ECO:0000256" key="2">
    <source>
        <dbReference type="ARBA" id="ARBA00022723"/>
    </source>
</evidence>
<keyword evidence="4" id="KW-0411">Iron-sulfur</keyword>
<dbReference type="Proteomes" id="UP000215506">
    <property type="component" value="Unassembled WGS sequence"/>
</dbReference>
<dbReference type="EMBL" id="NGAF01000057">
    <property type="protein sequence ID" value="OXR39854.1"/>
    <property type="molecule type" value="Genomic_DNA"/>
</dbReference>
<evidence type="ECO:0000259" key="6">
    <source>
        <dbReference type="SMART" id="SM00478"/>
    </source>
</evidence>
<dbReference type="CDD" id="cd00056">
    <property type="entry name" value="ENDO3c"/>
    <property type="match status" value="1"/>
</dbReference>
<dbReference type="Gene3D" id="1.10.340.30">
    <property type="entry name" value="Hypothetical protein, domain 2"/>
    <property type="match status" value="1"/>
</dbReference>
<feature type="region of interest" description="Disordered" evidence="5">
    <location>
        <begin position="205"/>
        <end position="239"/>
    </location>
</feature>
<evidence type="ECO:0000256" key="5">
    <source>
        <dbReference type="SAM" id="MobiDB-lite"/>
    </source>
</evidence>
<evidence type="ECO:0000256" key="3">
    <source>
        <dbReference type="ARBA" id="ARBA00023004"/>
    </source>
</evidence>
<keyword evidence="2" id="KW-0479">Metal-binding</keyword>
<gene>
    <name evidence="7" type="primary">pdg</name>
    <name evidence="7" type="ORF">B7C42_08078</name>
</gene>
<dbReference type="GO" id="GO:0051539">
    <property type="term" value="F:4 iron, 4 sulfur cluster binding"/>
    <property type="evidence" value="ECO:0007669"/>
    <property type="project" value="UniProtKB-KW"/>
</dbReference>
<feature type="domain" description="HhH-GPD" evidence="6">
    <location>
        <begin position="1"/>
        <end position="135"/>
    </location>
</feature>
<dbReference type="InterPro" id="IPR003265">
    <property type="entry name" value="HhH-GPD_domain"/>
</dbReference>
<evidence type="ECO:0000256" key="4">
    <source>
        <dbReference type="ARBA" id="ARBA00023014"/>
    </source>
</evidence>
<reference evidence="7 8" key="1">
    <citation type="submission" date="2017-07" db="EMBL/GenBank/DDBJ databases">
        <title>First draft Genome Sequence of Nocardia cerradoensis isolated from human infection.</title>
        <authorList>
            <person name="Carrasco G."/>
        </authorList>
    </citation>
    <scope>NUCLEOTIDE SEQUENCE [LARGE SCALE GENOMIC DNA]</scope>
    <source>
        <strain evidence="7 8">CNM20130759</strain>
    </source>
</reference>
<dbReference type="Pfam" id="PF00730">
    <property type="entry name" value="HhH-GPD"/>
    <property type="match status" value="1"/>
</dbReference>
<dbReference type="AlphaFoldDB" id="A0A231GTA2"/>
<dbReference type="SMART" id="SM00478">
    <property type="entry name" value="ENDO3c"/>
    <property type="match status" value="1"/>
</dbReference>
<keyword evidence="1" id="KW-0004">4Fe-4S</keyword>
<organism evidence="7 8">
    <name type="scientific">Nocardia cerradoensis</name>
    <dbReference type="NCBI Taxonomy" id="85688"/>
    <lineage>
        <taxon>Bacteria</taxon>
        <taxon>Bacillati</taxon>
        <taxon>Actinomycetota</taxon>
        <taxon>Actinomycetes</taxon>
        <taxon>Mycobacteriales</taxon>
        <taxon>Nocardiaceae</taxon>
        <taxon>Nocardia</taxon>
    </lineage>
</organism>
<proteinExistence type="predicted"/>
<evidence type="ECO:0000313" key="8">
    <source>
        <dbReference type="Proteomes" id="UP000215506"/>
    </source>
</evidence>
<evidence type="ECO:0000313" key="7">
    <source>
        <dbReference type="EMBL" id="OXR39854.1"/>
    </source>
</evidence>
<dbReference type="GO" id="GO:0016829">
    <property type="term" value="F:lyase activity"/>
    <property type="evidence" value="ECO:0007669"/>
    <property type="project" value="UniProtKB-KW"/>
</dbReference>
<dbReference type="GO" id="GO:0046872">
    <property type="term" value="F:metal ion binding"/>
    <property type="evidence" value="ECO:0007669"/>
    <property type="project" value="UniProtKB-KW"/>
</dbReference>
<keyword evidence="7" id="KW-0456">Lyase</keyword>
<dbReference type="InterPro" id="IPR011257">
    <property type="entry name" value="DNA_glycosylase"/>
</dbReference>
<dbReference type="PANTHER" id="PTHR10359">
    <property type="entry name" value="A/G-SPECIFIC ADENINE GLYCOSYLASE/ENDONUCLEASE III"/>
    <property type="match status" value="1"/>
</dbReference>
<dbReference type="SUPFAM" id="SSF48150">
    <property type="entry name" value="DNA-glycosylase"/>
    <property type="match status" value="1"/>
</dbReference>
<accession>A0A231GTA2</accession>